<feature type="compositionally biased region" description="Acidic residues" evidence="1">
    <location>
        <begin position="50"/>
        <end position="63"/>
    </location>
</feature>
<dbReference type="Pfam" id="PF18952">
    <property type="entry name" value="DUF5696"/>
    <property type="match status" value="1"/>
</dbReference>
<dbReference type="Proteomes" id="UP000021369">
    <property type="component" value="Unassembled WGS sequence"/>
</dbReference>
<dbReference type="OrthoDB" id="9793135at2"/>
<organism evidence="3 4">
    <name type="scientific">Ruminococcus albus SY3</name>
    <dbReference type="NCBI Taxonomy" id="1341156"/>
    <lineage>
        <taxon>Bacteria</taxon>
        <taxon>Bacillati</taxon>
        <taxon>Bacillota</taxon>
        <taxon>Clostridia</taxon>
        <taxon>Eubacteriales</taxon>
        <taxon>Oscillospiraceae</taxon>
        <taxon>Ruminococcus</taxon>
    </lineage>
</organism>
<accession>A0A011VWQ5</accession>
<keyword evidence="4" id="KW-1185">Reference proteome</keyword>
<dbReference type="AlphaFoldDB" id="A0A011VWQ5"/>
<feature type="region of interest" description="Disordered" evidence="1">
    <location>
        <begin position="42"/>
        <end position="63"/>
    </location>
</feature>
<dbReference type="InterPro" id="IPR043751">
    <property type="entry name" value="DUF5696"/>
</dbReference>
<comment type="caution">
    <text evidence="3">The sequence shown here is derived from an EMBL/GenBank/DDBJ whole genome shotgun (WGS) entry which is preliminary data.</text>
</comment>
<evidence type="ECO:0000313" key="3">
    <source>
        <dbReference type="EMBL" id="EXM38998.1"/>
    </source>
</evidence>
<dbReference type="EMBL" id="JEOB01000003">
    <property type="protein sequence ID" value="EXM38998.1"/>
    <property type="molecule type" value="Genomic_DNA"/>
</dbReference>
<dbReference type="PATRIC" id="fig|1341156.4.peg.2317"/>
<sequence>MHNKSYKKAIVFGLCLTMLMPLGSMAVTSADAEDDTAAVEDAAVGAEEAASADEETTGAEDELPEKISDEQAASMAQKLCENDNLILYGDEKNERLGLYVKSSGAYWWTSPINVFSEDQVVDVEKGNMMKKALRKQIASSCAIKVGDLRQEKRTESAAPIYSNKAKSKWTTNDKGAVIEYKFNSEGVTLKVHYELCEDSLYVYVNSSEVEEANTSQVDGKILTKLQLCPYFAAAPAVDYNGNPTEGYMIIPDGSGAVINYNNGKGTYPDYIQQVYGRDYTMVPLQAPRVTEQAYLPVLSTVNGSNGIVAVATDGDANVYARAQVSGQNKQVYNSCYFEFETRSSDAFFMSGDSANKLNVFEKGDIKTERFGIHYYPVTSKDGGTVNYADCAEVYRNYLIDEKGLKKQSSLGNKLYMDLYGGVLKRTSILGLPFNLKTEITGFDQAGEIVKELKGKGVNSFNVNYNDWTNAAIKDNISTKAKPSGTLGGKSDFTEFINTDNVQVYPSMNNFTMDRSSGGYWTLTSTAIRISNAYSRQTSYSLSFGVAQKGVAPALLSPSKYSKTFEEMLGSYQKEGIDRIGFGYLSSRLVGDYTRKDTYCRDKTMNVLVDEYKKANSNIGAILADEANAYILPYVSTVSGVPVSSSGYDITDFDIPFYQMVIHGYVPYASSAINKSSNTDETFMLALASGSQIHYDFTYADSDVLQDTEYNDLYYTNYRGWTEAAARQYKAAKNIVGGVSDYTISKYEISGDGNVLTTTYSKEGQGDVVVKIDKKNATATVDGQNVNIENCIEGGLK</sequence>
<gene>
    <name evidence="3" type="ORF">RASY3_11900</name>
</gene>
<proteinExistence type="predicted"/>
<evidence type="ECO:0000313" key="4">
    <source>
        <dbReference type="Proteomes" id="UP000021369"/>
    </source>
</evidence>
<dbReference type="RefSeq" id="WP_037288418.1">
    <property type="nucleotide sequence ID" value="NZ_JEOB01000003.1"/>
</dbReference>
<evidence type="ECO:0000256" key="2">
    <source>
        <dbReference type="SAM" id="SignalP"/>
    </source>
</evidence>
<evidence type="ECO:0000256" key="1">
    <source>
        <dbReference type="SAM" id="MobiDB-lite"/>
    </source>
</evidence>
<evidence type="ECO:0008006" key="5">
    <source>
        <dbReference type="Google" id="ProtNLM"/>
    </source>
</evidence>
<feature type="chain" id="PRO_5039163357" description="Glycoside hydrolase" evidence="2">
    <location>
        <begin position="27"/>
        <end position="796"/>
    </location>
</feature>
<reference evidence="3 4" key="1">
    <citation type="submission" date="2013-06" db="EMBL/GenBank/DDBJ databases">
        <title>Rumen cellulosomics: divergent fiber-degrading strategies revealed by comparative genome-wide analysis of six Ruminococcal strains.</title>
        <authorList>
            <person name="Dassa B."/>
            <person name="Borovok I."/>
            <person name="Lamed R."/>
            <person name="Flint H."/>
            <person name="Yeoman C.J."/>
            <person name="White B."/>
            <person name="Bayer E.A."/>
        </authorList>
    </citation>
    <scope>NUCLEOTIDE SEQUENCE [LARGE SCALE GENOMIC DNA]</scope>
    <source>
        <strain evidence="3 4">SY3</strain>
    </source>
</reference>
<keyword evidence="2" id="KW-0732">Signal</keyword>
<name>A0A011VWQ5_RUMAL</name>
<feature type="signal peptide" evidence="2">
    <location>
        <begin position="1"/>
        <end position="26"/>
    </location>
</feature>
<protein>
    <recommendedName>
        <fullName evidence="5">Glycoside hydrolase</fullName>
    </recommendedName>
</protein>